<feature type="region of interest" description="Disordered" evidence="1">
    <location>
        <begin position="29"/>
        <end position="50"/>
    </location>
</feature>
<dbReference type="AlphaFoldDB" id="A0A9W6SI02"/>
<evidence type="ECO:0000313" key="3">
    <source>
        <dbReference type="Proteomes" id="UP001165079"/>
    </source>
</evidence>
<accession>A0A9W6SI02</accession>
<keyword evidence="3" id="KW-1185">Reference proteome</keyword>
<dbReference type="Proteomes" id="UP001165079">
    <property type="component" value="Unassembled WGS sequence"/>
</dbReference>
<comment type="caution">
    <text evidence="2">The sequence shown here is derived from an EMBL/GenBank/DDBJ whole genome shotgun (WGS) entry which is preliminary data.</text>
</comment>
<dbReference type="EMBL" id="BSTX01000001">
    <property type="protein sequence ID" value="GLZ77474.1"/>
    <property type="molecule type" value="Genomic_DNA"/>
</dbReference>
<protein>
    <submittedName>
        <fullName evidence="2">Uncharacterized protein</fullName>
    </submittedName>
</protein>
<organism evidence="2 3">
    <name type="scientific">Actinorhabdospora filicis</name>
    <dbReference type="NCBI Taxonomy" id="1785913"/>
    <lineage>
        <taxon>Bacteria</taxon>
        <taxon>Bacillati</taxon>
        <taxon>Actinomycetota</taxon>
        <taxon>Actinomycetes</taxon>
        <taxon>Micromonosporales</taxon>
        <taxon>Micromonosporaceae</taxon>
        <taxon>Actinorhabdospora</taxon>
    </lineage>
</organism>
<name>A0A9W6SI02_9ACTN</name>
<evidence type="ECO:0000256" key="1">
    <source>
        <dbReference type="SAM" id="MobiDB-lite"/>
    </source>
</evidence>
<gene>
    <name evidence="2" type="ORF">Afil01_22810</name>
</gene>
<proteinExistence type="predicted"/>
<reference evidence="2" key="1">
    <citation type="submission" date="2023-03" db="EMBL/GenBank/DDBJ databases">
        <title>Actinorhabdospora filicis NBRC 111898.</title>
        <authorList>
            <person name="Ichikawa N."/>
            <person name="Sato H."/>
            <person name="Tonouchi N."/>
        </authorList>
    </citation>
    <scope>NUCLEOTIDE SEQUENCE</scope>
    <source>
        <strain evidence="2">NBRC 111898</strain>
    </source>
</reference>
<evidence type="ECO:0000313" key="2">
    <source>
        <dbReference type="EMBL" id="GLZ77474.1"/>
    </source>
</evidence>
<sequence length="50" mass="5005">MKRPALYGALLAVVVLALFGLVGGLATVQSGDDPGVQQNNPPTTPGGDMP</sequence>